<gene>
    <name evidence="1" type="ORF">L2E82_08326</name>
</gene>
<comment type="caution">
    <text evidence="1">The sequence shown here is derived from an EMBL/GenBank/DDBJ whole genome shotgun (WGS) entry which is preliminary data.</text>
</comment>
<protein>
    <submittedName>
        <fullName evidence="1">Uncharacterized protein</fullName>
    </submittedName>
</protein>
<reference evidence="1 2" key="2">
    <citation type="journal article" date="2022" name="Mol. Ecol. Resour.">
        <title>The genomes of chicory, endive, great burdock and yacon provide insights into Asteraceae paleo-polyploidization history and plant inulin production.</title>
        <authorList>
            <person name="Fan W."/>
            <person name="Wang S."/>
            <person name="Wang H."/>
            <person name="Wang A."/>
            <person name="Jiang F."/>
            <person name="Liu H."/>
            <person name="Zhao H."/>
            <person name="Xu D."/>
            <person name="Zhang Y."/>
        </authorList>
    </citation>
    <scope>NUCLEOTIDE SEQUENCE [LARGE SCALE GENOMIC DNA]</scope>
    <source>
        <strain evidence="2">cv. Punajuju</strain>
        <tissue evidence="1">Leaves</tissue>
    </source>
</reference>
<reference evidence="2" key="1">
    <citation type="journal article" date="2022" name="Mol. Ecol. Resour.">
        <title>The genomes of chicory, endive, great burdock and yacon provide insights into Asteraceae palaeo-polyploidization history and plant inulin production.</title>
        <authorList>
            <person name="Fan W."/>
            <person name="Wang S."/>
            <person name="Wang H."/>
            <person name="Wang A."/>
            <person name="Jiang F."/>
            <person name="Liu H."/>
            <person name="Zhao H."/>
            <person name="Xu D."/>
            <person name="Zhang Y."/>
        </authorList>
    </citation>
    <scope>NUCLEOTIDE SEQUENCE [LARGE SCALE GENOMIC DNA]</scope>
    <source>
        <strain evidence="2">cv. Punajuju</strain>
    </source>
</reference>
<keyword evidence="2" id="KW-1185">Reference proteome</keyword>
<evidence type="ECO:0000313" key="2">
    <source>
        <dbReference type="Proteomes" id="UP001055811"/>
    </source>
</evidence>
<accession>A0ACB9G772</accession>
<proteinExistence type="predicted"/>
<evidence type="ECO:0000313" key="1">
    <source>
        <dbReference type="EMBL" id="KAI3778936.1"/>
    </source>
</evidence>
<dbReference type="EMBL" id="CM042010">
    <property type="protein sequence ID" value="KAI3778936.1"/>
    <property type="molecule type" value="Genomic_DNA"/>
</dbReference>
<sequence>MTPSSANIYHLDDSKPPDTSINHLLQSITIKTPTLRQCIVKITIFARATILGRAEIHCKIQDKALRFLYSN</sequence>
<dbReference type="Proteomes" id="UP001055811">
    <property type="component" value="Linkage Group LG02"/>
</dbReference>
<name>A0ACB9G772_CICIN</name>
<organism evidence="1 2">
    <name type="scientific">Cichorium intybus</name>
    <name type="common">Chicory</name>
    <dbReference type="NCBI Taxonomy" id="13427"/>
    <lineage>
        <taxon>Eukaryota</taxon>
        <taxon>Viridiplantae</taxon>
        <taxon>Streptophyta</taxon>
        <taxon>Embryophyta</taxon>
        <taxon>Tracheophyta</taxon>
        <taxon>Spermatophyta</taxon>
        <taxon>Magnoliopsida</taxon>
        <taxon>eudicotyledons</taxon>
        <taxon>Gunneridae</taxon>
        <taxon>Pentapetalae</taxon>
        <taxon>asterids</taxon>
        <taxon>campanulids</taxon>
        <taxon>Asterales</taxon>
        <taxon>Asteraceae</taxon>
        <taxon>Cichorioideae</taxon>
        <taxon>Cichorieae</taxon>
        <taxon>Cichoriinae</taxon>
        <taxon>Cichorium</taxon>
    </lineage>
</organism>